<feature type="transmembrane region" description="Helical" evidence="1">
    <location>
        <begin position="125"/>
        <end position="150"/>
    </location>
</feature>
<feature type="transmembrane region" description="Helical" evidence="1">
    <location>
        <begin position="49"/>
        <end position="81"/>
    </location>
</feature>
<evidence type="ECO:0008006" key="4">
    <source>
        <dbReference type="Google" id="ProtNLM"/>
    </source>
</evidence>
<dbReference type="PATRIC" id="fig|1227490.4.peg.90"/>
<comment type="caution">
    <text evidence="2">The sequence shown here is derived from an EMBL/GenBank/DDBJ whole genome shotgun (WGS) entry which is preliminary data.</text>
</comment>
<organism evidence="2 3">
    <name type="scientific">Halovivax asiaticus JCM 14624</name>
    <dbReference type="NCBI Taxonomy" id="1227490"/>
    <lineage>
        <taxon>Archaea</taxon>
        <taxon>Methanobacteriati</taxon>
        <taxon>Methanobacteriota</taxon>
        <taxon>Stenosarchaea group</taxon>
        <taxon>Halobacteria</taxon>
        <taxon>Halobacteriales</taxon>
        <taxon>Natrialbaceae</taxon>
        <taxon>Halovivax</taxon>
    </lineage>
</organism>
<evidence type="ECO:0000313" key="2">
    <source>
        <dbReference type="EMBL" id="ELZ14328.1"/>
    </source>
</evidence>
<feature type="transmembrane region" description="Helical" evidence="1">
    <location>
        <begin position="171"/>
        <end position="195"/>
    </location>
</feature>
<keyword evidence="1" id="KW-1133">Transmembrane helix</keyword>
<proteinExistence type="predicted"/>
<protein>
    <recommendedName>
        <fullName evidence="4">Glycerophosphoryl diester phosphodiesterase membrane domain-containing protein</fullName>
    </recommendedName>
</protein>
<evidence type="ECO:0000256" key="1">
    <source>
        <dbReference type="SAM" id="Phobius"/>
    </source>
</evidence>
<reference evidence="2 3" key="1">
    <citation type="journal article" date="2014" name="PLoS Genet.">
        <title>Phylogenetically driven sequencing of extremely halophilic archaea reveals strategies for static and dynamic osmo-response.</title>
        <authorList>
            <person name="Becker E.A."/>
            <person name="Seitzer P.M."/>
            <person name="Tritt A."/>
            <person name="Larsen D."/>
            <person name="Krusor M."/>
            <person name="Yao A.I."/>
            <person name="Wu D."/>
            <person name="Madern D."/>
            <person name="Eisen J.A."/>
            <person name="Darling A.E."/>
            <person name="Facciotti M.T."/>
        </authorList>
    </citation>
    <scope>NUCLEOTIDE SEQUENCE [LARGE SCALE GENOMIC DNA]</scope>
    <source>
        <strain evidence="2 3">JCM 14624</strain>
    </source>
</reference>
<dbReference type="InterPro" id="IPR046157">
    <property type="entry name" value="DUF6159"/>
</dbReference>
<evidence type="ECO:0000313" key="3">
    <source>
        <dbReference type="Proteomes" id="UP000011560"/>
    </source>
</evidence>
<keyword evidence="3" id="KW-1185">Reference proteome</keyword>
<keyword evidence="1" id="KW-0812">Transmembrane</keyword>
<dbReference type="AlphaFoldDB" id="M0BV87"/>
<feature type="transmembrane region" description="Helical" evidence="1">
    <location>
        <begin position="201"/>
        <end position="228"/>
    </location>
</feature>
<feature type="transmembrane region" description="Helical" evidence="1">
    <location>
        <begin position="102"/>
        <end position="119"/>
    </location>
</feature>
<accession>M0BV87</accession>
<gene>
    <name evidence="2" type="ORF">C479_00430</name>
</gene>
<dbReference type="Proteomes" id="UP000011560">
    <property type="component" value="Unassembled WGS sequence"/>
</dbReference>
<dbReference type="STRING" id="1227490.C479_00430"/>
<name>M0BV87_9EURY</name>
<keyword evidence="1" id="KW-0472">Membrane</keyword>
<sequence>MARRSARVLRAHPKLLTFPLLGALSGLAFFLTLFGSLFATGPIFQEPGPALFAALFVAYLVETFVASFFTAALIAATRTAFQGDEPSIRGALATAWQHKWPLLAWSVVAATVGVLIKAIEGEDNLVAQIAAAVFAVAWSLMTYFIVPVIVFRDPSVREMFSESARTFKETWGESIGAMGAIDIVSFVLVVAGGLLGGATYLVFGGLGTAGLVVTVAIGGTAILLGFLVGKTLSGIAKTALYLYATEDTAPEYFEDMDFGGLGGDDSAASSSGLSGAMGGSGRGRI</sequence>
<dbReference type="Pfam" id="PF19656">
    <property type="entry name" value="DUF6159"/>
    <property type="match status" value="1"/>
</dbReference>
<dbReference type="EMBL" id="AOIQ01000002">
    <property type="protein sequence ID" value="ELZ14328.1"/>
    <property type="molecule type" value="Genomic_DNA"/>
</dbReference>